<evidence type="ECO:0000256" key="1">
    <source>
        <dbReference type="ARBA" id="ARBA00008857"/>
    </source>
</evidence>
<dbReference type="PROSITE" id="PS51898">
    <property type="entry name" value="TYR_RECOMBINASE"/>
    <property type="match status" value="1"/>
</dbReference>
<dbReference type="KEGG" id="hdi:HDIA_0801"/>
<evidence type="ECO:0000256" key="4">
    <source>
        <dbReference type="ARBA" id="ARBA00023172"/>
    </source>
</evidence>
<organism evidence="6 7">
    <name type="scientific">Hartmannibacter diazotrophicus</name>
    <dbReference type="NCBI Taxonomy" id="1482074"/>
    <lineage>
        <taxon>Bacteria</taxon>
        <taxon>Pseudomonadati</taxon>
        <taxon>Pseudomonadota</taxon>
        <taxon>Alphaproteobacteria</taxon>
        <taxon>Hyphomicrobiales</taxon>
        <taxon>Pleomorphomonadaceae</taxon>
        <taxon>Hartmannibacter</taxon>
    </lineage>
</organism>
<evidence type="ECO:0000259" key="5">
    <source>
        <dbReference type="PROSITE" id="PS51898"/>
    </source>
</evidence>
<dbReference type="GO" id="GO:0003677">
    <property type="term" value="F:DNA binding"/>
    <property type="evidence" value="ECO:0007669"/>
    <property type="project" value="UniProtKB-KW"/>
</dbReference>
<keyword evidence="4" id="KW-0233">DNA recombination</keyword>
<dbReference type="OrthoDB" id="9784724at2"/>
<name>A0A2C9D1Y9_9HYPH</name>
<dbReference type="EMBL" id="LT960614">
    <property type="protein sequence ID" value="SON54342.1"/>
    <property type="molecule type" value="Genomic_DNA"/>
</dbReference>
<dbReference type="Proteomes" id="UP000223606">
    <property type="component" value="Chromosome 1"/>
</dbReference>
<dbReference type="GO" id="GO:0015074">
    <property type="term" value="P:DNA integration"/>
    <property type="evidence" value="ECO:0007669"/>
    <property type="project" value="UniProtKB-KW"/>
</dbReference>
<keyword evidence="3" id="KW-0238">DNA-binding</keyword>
<evidence type="ECO:0000256" key="3">
    <source>
        <dbReference type="ARBA" id="ARBA00023125"/>
    </source>
</evidence>
<dbReference type="InterPro" id="IPR002104">
    <property type="entry name" value="Integrase_catalytic"/>
</dbReference>
<evidence type="ECO:0000256" key="2">
    <source>
        <dbReference type="ARBA" id="ARBA00022908"/>
    </source>
</evidence>
<evidence type="ECO:0000313" key="7">
    <source>
        <dbReference type="Proteomes" id="UP000223606"/>
    </source>
</evidence>
<dbReference type="InterPro" id="IPR050808">
    <property type="entry name" value="Phage_Integrase"/>
</dbReference>
<proteinExistence type="inferred from homology"/>
<dbReference type="Pfam" id="PF20172">
    <property type="entry name" value="DUF6538"/>
    <property type="match status" value="1"/>
</dbReference>
<dbReference type="RefSeq" id="WP_157775273.1">
    <property type="nucleotide sequence ID" value="NZ_LT960614.1"/>
</dbReference>
<reference evidence="7" key="1">
    <citation type="submission" date="2017-09" db="EMBL/GenBank/DDBJ databases">
        <title>Genome sequence of Nannocystis excedens DSM 71.</title>
        <authorList>
            <person name="Blom J."/>
        </authorList>
    </citation>
    <scope>NUCLEOTIDE SEQUENCE [LARGE SCALE GENOMIC DNA]</scope>
    <source>
        <strain evidence="7">type strain: E19</strain>
    </source>
</reference>
<feature type="domain" description="Tyr recombinase" evidence="5">
    <location>
        <begin position="321"/>
        <end position="523"/>
    </location>
</feature>
<dbReference type="GO" id="GO:0006310">
    <property type="term" value="P:DNA recombination"/>
    <property type="evidence" value="ECO:0007669"/>
    <property type="project" value="UniProtKB-KW"/>
</dbReference>
<dbReference type="PANTHER" id="PTHR30629:SF2">
    <property type="entry name" value="PROPHAGE INTEGRASE INTS-RELATED"/>
    <property type="match status" value="1"/>
</dbReference>
<dbReference type="AlphaFoldDB" id="A0A2C9D1Y9"/>
<dbReference type="InterPro" id="IPR011010">
    <property type="entry name" value="DNA_brk_join_enz"/>
</dbReference>
<accession>A0A2C9D1Y9</accession>
<protein>
    <submittedName>
        <fullName evidence="6">Site-specific recombinase XerD</fullName>
    </submittedName>
</protein>
<comment type="similarity">
    <text evidence="1">Belongs to the 'phage' integrase family.</text>
</comment>
<keyword evidence="2" id="KW-0229">DNA integration</keyword>
<dbReference type="Gene3D" id="1.10.150.130">
    <property type="match status" value="1"/>
</dbReference>
<dbReference type="Pfam" id="PF00589">
    <property type="entry name" value="Phage_integrase"/>
    <property type="match status" value="1"/>
</dbReference>
<evidence type="ECO:0000313" key="6">
    <source>
        <dbReference type="EMBL" id="SON54342.1"/>
    </source>
</evidence>
<dbReference type="InterPro" id="IPR013762">
    <property type="entry name" value="Integrase-like_cat_sf"/>
</dbReference>
<dbReference type="PANTHER" id="PTHR30629">
    <property type="entry name" value="PROPHAGE INTEGRASE"/>
    <property type="match status" value="1"/>
</dbReference>
<keyword evidence="7" id="KW-1185">Reference proteome</keyword>
<dbReference type="Gene3D" id="1.10.443.10">
    <property type="entry name" value="Intergrase catalytic core"/>
    <property type="match status" value="1"/>
</dbReference>
<dbReference type="InterPro" id="IPR010998">
    <property type="entry name" value="Integrase_recombinase_N"/>
</dbReference>
<sequence>MAKNDAHLLRRGNRYWARLVIPEPLRSKFGNKRELRKPLGPDLVVARKRLHEALAEFHAQIDKARNEISGGGTPAASSKPQGKPLLPHELAALHYQELIKFDEDVRNSGHPLAAIGLVDDILIHDLRAIKSGTADDKSIVEAIGSYLDDFRRRGHLVADEGSPPWRQAARAIAAGQYEALARVMERDEGNFAGKPADPELERPIAAAKAEPTKHHASLFDLLADYVRELQFSNRGHEAEKRWRPIFRQLVDFLGHDDASRLTRDDIIAWKDDLLTKRSPKTVRDSCLASLKAVLGWAVDNGRLPDNPAVSVKVRMPKPELSREPGYNEREAQLVLTAALNYAPRPFGANGIIRERPHLTAAKRWIPWLCAFTGARVAELCQLRKGDIRVEQGIAYLRISPDAGSVKNGQFRDVPIHKQLLEIGFFGFVESCKEGPLFYSPEGHNGQSHPAKQTARKIAQWIRSLGILDSSVDPNHGFRHRFKTLSRGLGVDPTIADAIQGHTGRTASDKYGRVPLVAKANAIEGFPFIEILGSSLDNEAVAEAHDIDITAVSATPAAS</sequence>
<gene>
    <name evidence="6" type="ORF">HDIA_0801</name>
</gene>
<dbReference type="SUPFAM" id="SSF56349">
    <property type="entry name" value="DNA breaking-rejoining enzymes"/>
    <property type="match status" value="1"/>
</dbReference>
<dbReference type="InterPro" id="IPR046668">
    <property type="entry name" value="DUF6538"/>
</dbReference>